<evidence type="ECO:0000259" key="1">
    <source>
        <dbReference type="Pfam" id="PF00535"/>
    </source>
</evidence>
<gene>
    <name evidence="2" type="ORF">BET01_18925</name>
</gene>
<dbReference type="CDD" id="cd00761">
    <property type="entry name" value="Glyco_tranf_GTA_type"/>
    <property type="match status" value="1"/>
</dbReference>
<dbReference type="RefSeq" id="WP_120196749.1">
    <property type="nucleotide sequence ID" value="NZ_MCIA01000015.1"/>
</dbReference>
<dbReference type="Pfam" id="PF00535">
    <property type="entry name" value="Glycos_transf_2"/>
    <property type="match status" value="1"/>
</dbReference>
<dbReference type="Proteomes" id="UP000284277">
    <property type="component" value="Unassembled WGS sequence"/>
</dbReference>
<dbReference type="SUPFAM" id="SSF53448">
    <property type="entry name" value="Nucleotide-diphospho-sugar transferases"/>
    <property type="match status" value="2"/>
</dbReference>
<protein>
    <submittedName>
        <fullName evidence="2">Glycosyl transferase</fullName>
    </submittedName>
</protein>
<reference evidence="2 3" key="1">
    <citation type="submission" date="2016-08" db="EMBL/GenBank/DDBJ databases">
        <title>A new outlook on sporulation: Clostridium algidixylanolyticum.</title>
        <authorList>
            <person name="Poppleton D.I."/>
            <person name="Gribaldo S."/>
        </authorList>
    </citation>
    <scope>NUCLEOTIDE SEQUENCE [LARGE SCALE GENOMIC DNA]</scope>
    <source>
        <strain evidence="2 3">SPL73</strain>
    </source>
</reference>
<dbReference type="PANTHER" id="PTHR43630">
    <property type="entry name" value="POLY-BETA-1,6-N-ACETYL-D-GLUCOSAMINE SYNTHASE"/>
    <property type="match status" value="1"/>
</dbReference>
<dbReference type="InterPro" id="IPR029044">
    <property type="entry name" value="Nucleotide-diphossugar_trans"/>
</dbReference>
<dbReference type="InterPro" id="IPR001173">
    <property type="entry name" value="Glyco_trans_2-like"/>
</dbReference>
<dbReference type="GO" id="GO:0016740">
    <property type="term" value="F:transferase activity"/>
    <property type="evidence" value="ECO:0007669"/>
    <property type="project" value="UniProtKB-KW"/>
</dbReference>
<dbReference type="OrthoDB" id="183314at2"/>
<comment type="caution">
    <text evidence="2">The sequence shown here is derived from an EMBL/GenBank/DDBJ whole genome shotgun (WGS) entry which is preliminary data.</text>
</comment>
<organism evidence="2 3">
    <name type="scientific">Lacrimispora algidixylanolytica</name>
    <dbReference type="NCBI Taxonomy" id="94868"/>
    <lineage>
        <taxon>Bacteria</taxon>
        <taxon>Bacillati</taxon>
        <taxon>Bacillota</taxon>
        <taxon>Clostridia</taxon>
        <taxon>Lachnospirales</taxon>
        <taxon>Lachnospiraceae</taxon>
        <taxon>Lacrimispora</taxon>
    </lineage>
</organism>
<keyword evidence="3" id="KW-1185">Reference proteome</keyword>
<keyword evidence="2" id="KW-0808">Transferase</keyword>
<sequence length="515" mass="60689">MKIKRVLVGSPVYQKTKILEAFLTSLKNLKRNTISIDYMFVDDNIDDKSSQLLAGFEREESKVIIIRGKELGVYECNDESHLWDDNLMLKVANYKNSIINYAIDYNYDYLFFVDSDLVLHPNLIEHLKIQNKDIISEIFWSQWHINRPFEPNVWMFDEYDLVPKKLGEVLSDKEMEIRQTKFLNQLRIPGVYEVGGLGACTLLSRASLVKGVNFEQIKNLTIHGEDRFFCIRAAVLGIELFVDTTYPAYHIYRETDLAGVEEYVKDCEADLAFVRQYKEEGNKITLSMIVKNEAGRYLKQVLESLKGHIDEAVIIDDASSDDTINMCRDILKEIPVHLIQNDKSMFASEIELRKKQWDETVKTNPDWILNIDADEILENNFWENAKKLINDQDYDLYCFRLYDMWNETQYREDKYWNAHSIYRPFLMRYQPDFKYIWNEAAQHCGRFPINTSSIPKATSEFRVKHLGWATPVDREEKYKRYQLLDSDAIFGIKEQYDSILDSNPNLVKWDEDQKQ</sequence>
<accession>A0A419T318</accession>
<dbReference type="Gene3D" id="3.90.550.10">
    <property type="entry name" value="Spore Coat Polysaccharide Biosynthesis Protein SpsA, Chain A"/>
    <property type="match status" value="2"/>
</dbReference>
<dbReference type="PANTHER" id="PTHR43630:SF2">
    <property type="entry name" value="GLYCOSYLTRANSFERASE"/>
    <property type="match status" value="1"/>
</dbReference>
<name>A0A419T318_9FIRM</name>
<evidence type="ECO:0000313" key="2">
    <source>
        <dbReference type="EMBL" id="RKD31845.1"/>
    </source>
</evidence>
<dbReference type="AlphaFoldDB" id="A0A419T318"/>
<dbReference type="EMBL" id="MCIA01000015">
    <property type="protein sequence ID" value="RKD31845.1"/>
    <property type="molecule type" value="Genomic_DNA"/>
</dbReference>
<evidence type="ECO:0000313" key="3">
    <source>
        <dbReference type="Proteomes" id="UP000284277"/>
    </source>
</evidence>
<feature type="domain" description="Glycosyltransferase 2-like" evidence="1">
    <location>
        <begin position="288"/>
        <end position="414"/>
    </location>
</feature>
<proteinExistence type="predicted"/>